<gene>
    <name evidence="1" type="ORF">JI751_12970</name>
</gene>
<protein>
    <recommendedName>
        <fullName evidence="3">N-acetyltransferase</fullName>
    </recommendedName>
</protein>
<proteinExistence type="predicted"/>
<comment type="caution">
    <text evidence="1">The sequence shown here is derived from an EMBL/GenBank/DDBJ whole genome shotgun (WGS) entry which is preliminary data.</text>
</comment>
<evidence type="ECO:0008006" key="3">
    <source>
        <dbReference type="Google" id="ProtNLM"/>
    </source>
</evidence>
<reference evidence="1 2" key="1">
    <citation type="submission" date="2021-01" db="EMBL/GenBank/DDBJ databases">
        <title>Genome seq and assembly of Nocardiodes sp. G10.</title>
        <authorList>
            <person name="Chhetri G."/>
        </authorList>
    </citation>
    <scope>NUCLEOTIDE SEQUENCE [LARGE SCALE GENOMIC DNA]</scope>
    <source>
        <strain evidence="1 2">G10</strain>
    </source>
</reference>
<dbReference type="SUPFAM" id="SSF55729">
    <property type="entry name" value="Acyl-CoA N-acyltransferases (Nat)"/>
    <property type="match status" value="1"/>
</dbReference>
<dbReference type="EMBL" id="JAERSG010000003">
    <property type="protein sequence ID" value="MBL0748525.1"/>
    <property type="molecule type" value="Genomic_DNA"/>
</dbReference>
<name>A0ABS1LA04_9ACTN</name>
<evidence type="ECO:0000313" key="1">
    <source>
        <dbReference type="EMBL" id="MBL0748525.1"/>
    </source>
</evidence>
<organism evidence="1 2">
    <name type="scientific">Nocardioides baculatus</name>
    <dbReference type="NCBI Taxonomy" id="2801337"/>
    <lineage>
        <taxon>Bacteria</taxon>
        <taxon>Bacillati</taxon>
        <taxon>Actinomycetota</taxon>
        <taxon>Actinomycetes</taxon>
        <taxon>Propionibacteriales</taxon>
        <taxon>Nocardioidaceae</taxon>
        <taxon>Nocardioides</taxon>
    </lineage>
</organism>
<dbReference type="RefSeq" id="WP_201936929.1">
    <property type="nucleotide sequence ID" value="NZ_JAERSG010000003.1"/>
</dbReference>
<sequence>MTVRAVAPELAPIRPDDVPEVGEFLATHLNPRVSPGDWAAMVVPPWPADAPNHGYLLRTGGDLVGVHLAFYSTREVHGRVERFCNLGAWCVLESHRAHGLRLLRALLRQPGYTFTDLSPSGQVVDVNRRLEFQDIDTATVLVPNLPWPVASRGASVTEDPDVLARTLTGADRVIHADHAASLAVRHLLLVAGDEHCYVAVRRDRRKNLPVFASLLHIGNRDLFARHGGLVFRHLLRRGALATLVELRLVDVRPPRSWELTSPRPKMFRSTGLAEDDIDYMYSELACVAW</sequence>
<accession>A0ABS1LA04</accession>
<dbReference type="InterPro" id="IPR016181">
    <property type="entry name" value="Acyl_CoA_acyltransferase"/>
</dbReference>
<evidence type="ECO:0000313" key="2">
    <source>
        <dbReference type="Proteomes" id="UP000636918"/>
    </source>
</evidence>
<dbReference type="Proteomes" id="UP000636918">
    <property type="component" value="Unassembled WGS sequence"/>
</dbReference>
<keyword evidence="2" id="KW-1185">Reference proteome</keyword>